<evidence type="ECO:0000313" key="3">
    <source>
        <dbReference type="Proteomes" id="UP000683360"/>
    </source>
</evidence>
<dbReference type="PANTHER" id="PTHR19143">
    <property type="entry name" value="FIBRINOGEN/TENASCIN/ANGIOPOEITIN"/>
    <property type="match status" value="1"/>
</dbReference>
<dbReference type="Gene3D" id="3.90.215.10">
    <property type="entry name" value="Gamma Fibrinogen, chain A, domain 1"/>
    <property type="match status" value="3"/>
</dbReference>
<dbReference type="InterPro" id="IPR002181">
    <property type="entry name" value="Fibrinogen_a/b/g_C_dom"/>
</dbReference>
<dbReference type="InterPro" id="IPR050373">
    <property type="entry name" value="Fibrinogen_C-term_domain"/>
</dbReference>
<sequence>MGTRVSGLMDTGLMGNWAYGHQGLWATGLMGNRAYGHQSLWTPYILGLPCTSNLPRECDDLLNSTTGCTLFILMMFTQFKCIVLWQTMRSGHGVESVRECTEVEVCGNDEVCFTHKYVTKTQEVSFDYGCTFHQFCLSGSSGSVFGKRRAGRHLVCQTCCNSTDICNIKSSCEPEDSCNTSSSNQTKAAYQRECDDLPYSSSGVYNIYPDGSTPVQVYCIMANNEKWTKITYQAITTPECFLPKTKTMTTMSKTVLKHIVKVDGGCANEEALAAKMLYLSKRVNTLKQRVEEENLERRKTIWKEPDNHTLDDFPVLDEEDLRNITCGVYQLKLSTSYIQEHLEGNCQILIHKEDEHLIRVKLQSRHVSSKTYILWIEYTSAEITAWYCKCRAGARVVGVCAHIASILWYLGYARHNQDISYGVQNWGAYLEGKSNLPRECDDLLNSTTGVYTIYPDGLNPIQVYCIMANNEKWTVNDYLTGYHNTYMFTTKDQQNDGFSSNCAVYEGGNGGWWYSTCAHVNLNGLYRAGPVQNRTAMFWINWPSSYYSLKKSTMMIKRFSKRP</sequence>
<keyword evidence="3" id="KW-1185">Reference proteome</keyword>
<protein>
    <recommendedName>
        <fullName evidence="1">Fibrinogen C-terminal domain-containing protein</fullName>
    </recommendedName>
</protein>
<dbReference type="Proteomes" id="UP000683360">
    <property type="component" value="Unassembled WGS sequence"/>
</dbReference>
<proteinExistence type="predicted"/>
<name>A0A8S3VF40_MYTED</name>
<dbReference type="SUPFAM" id="SSF56496">
    <property type="entry name" value="Fibrinogen C-terminal domain-like"/>
    <property type="match status" value="2"/>
</dbReference>
<evidence type="ECO:0000313" key="2">
    <source>
        <dbReference type="EMBL" id="CAG2252289.1"/>
    </source>
</evidence>
<dbReference type="Pfam" id="PF00147">
    <property type="entry name" value="Fibrinogen_C"/>
    <property type="match status" value="1"/>
</dbReference>
<accession>A0A8S3VF40</accession>
<reference evidence="2" key="1">
    <citation type="submission" date="2021-03" db="EMBL/GenBank/DDBJ databases">
        <authorList>
            <person name="Bekaert M."/>
        </authorList>
    </citation>
    <scope>NUCLEOTIDE SEQUENCE</scope>
</reference>
<dbReference type="GO" id="GO:0005615">
    <property type="term" value="C:extracellular space"/>
    <property type="evidence" value="ECO:0007669"/>
    <property type="project" value="TreeGrafter"/>
</dbReference>
<dbReference type="PROSITE" id="PS51406">
    <property type="entry name" value="FIBRINOGEN_C_2"/>
    <property type="match status" value="1"/>
</dbReference>
<dbReference type="InterPro" id="IPR014716">
    <property type="entry name" value="Fibrinogen_a/b/g_C_1"/>
</dbReference>
<dbReference type="AlphaFoldDB" id="A0A8S3VF40"/>
<dbReference type="EMBL" id="CAJPWZ010003115">
    <property type="protein sequence ID" value="CAG2252289.1"/>
    <property type="molecule type" value="Genomic_DNA"/>
</dbReference>
<comment type="caution">
    <text evidence="2">The sequence shown here is derived from an EMBL/GenBank/DDBJ whole genome shotgun (WGS) entry which is preliminary data.</text>
</comment>
<dbReference type="OrthoDB" id="10046738at2759"/>
<gene>
    <name evidence="2" type="ORF">MEDL_63890</name>
</gene>
<dbReference type="InterPro" id="IPR036056">
    <property type="entry name" value="Fibrinogen-like_C"/>
</dbReference>
<feature type="domain" description="Fibrinogen C-terminal" evidence="1">
    <location>
        <begin position="474"/>
        <end position="560"/>
    </location>
</feature>
<organism evidence="2 3">
    <name type="scientific">Mytilus edulis</name>
    <name type="common">Blue mussel</name>
    <dbReference type="NCBI Taxonomy" id="6550"/>
    <lineage>
        <taxon>Eukaryota</taxon>
        <taxon>Metazoa</taxon>
        <taxon>Spiralia</taxon>
        <taxon>Lophotrochozoa</taxon>
        <taxon>Mollusca</taxon>
        <taxon>Bivalvia</taxon>
        <taxon>Autobranchia</taxon>
        <taxon>Pteriomorphia</taxon>
        <taxon>Mytilida</taxon>
        <taxon>Mytiloidea</taxon>
        <taxon>Mytilidae</taxon>
        <taxon>Mytilinae</taxon>
        <taxon>Mytilus</taxon>
    </lineage>
</organism>
<dbReference type="SMART" id="SM00186">
    <property type="entry name" value="FBG"/>
    <property type="match status" value="1"/>
</dbReference>
<evidence type="ECO:0000259" key="1">
    <source>
        <dbReference type="PROSITE" id="PS51406"/>
    </source>
</evidence>